<feature type="signal peptide" evidence="2">
    <location>
        <begin position="1"/>
        <end position="26"/>
    </location>
</feature>
<evidence type="ECO:0000313" key="4">
    <source>
        <dbReference type="Proteomes" id="UP000317977"/>
    </source>
</evidence>
<accession>A0A5C6F7L3</accession>
<keyword evidence="2" id="KW-0732">Signal</keyword>
<dbReference type="EMBL" id="SJPX01000001">
    <property type="protein sequence ID" value="TWU57225.1"/>
    <property type="molecule type" value="Genomic_DNA"/>
</dbReference>
<gene>
    <name evidence="3" type="ORF">Poly59_01320</name>
</gene>
<reference evidence="3 4" key="1">
    <citation type="submission" date="2019-02" db="EMBL/GenBank/DDBJ databases">
        <title>Deep-cultivation of Planctomycetes and their phenomic and genomic characterization uncovers novel biology.</title>
        <authorList>
            <person name="Wiegand S."/>
            <person name="Jogler M."/>
            <person name="Boedeker C."/>
            <person name="Pinto D."/>
            <person name="Vollmers J."/>
            <person name="Rivas-Marin E."/>
            <person name="Kohn T."/>
            <person name="Peeters S.H."/>
            <person name="Heuer A."/>
            <person name="Rast P."/>
            <person name="Oberbeckmann S."/>
            <person name="Bunk B."/>
            <person name="Jeske O."/>
            <person name="Meyerdierks A."/>
            <person name="Storesund J.E."/>
            <person name="Kallscheuer N."/>
            <person name="Luecker S."/>
            <person name="Lage O.M."/>
            <person name="Pohl T."/>
            <person name="Merkel B.J."/>
            <person name="Hornburger P."/>
            <person name="Mueller R.-W."/>
            <person name="Bruemmer F."/>
            <person name="Labrenz M."/>
            <person name="Spormann A.M."/>
            <person name="Op Den Camp H."/>
            <person name="Overmann J."/>
            <person name="Amann R."/>
            <person name="Jetten M.S.M."/>
            <person name="Mascher T."/>
            <person name="Medema M.H."/>
            <person name="Devos D.P."/>
            <person name="Kaster A.-K."/>
            <person name="Ovreas L."/>
            <person name="Rohde M."/>
            <person name="Galperin M.Y."/>
            <person name="Jogler C."/>
        </authorList>
    </citation>
    <scope>NUCLEOTIDE SEQUENCE [LARGE SCALE GENOMIC DNA]</scope>
    <source>
        <strain evidence="3 4">Poly59</strain>
    </source>
</reference>
<dbReference type="Proteomes" id="UP000317977">
    <property type="component" value="Unassembled WGS sequence"/>
</dbReference>
<proteinExistence type="predicted"/>
<name>A0A5C6F7L3_9BACT</name>
<organism evidence="3 4">
    <name type="scientific">Rubripirellula reticaptiva</name>
    <dbReference type="NCBI Taxonomy" id="2528013"/>
    <lineage>
        <taxon>Bacteria</taxon>
        <taxon>Pseudomonadati</taxon>
        <taxon>Planctomycetota</taxon>
        <taxon>Planctomycetia</taxon>
        <taxon>Pirellulales</taxon>
        <taxon>Pirellulaceae</taxon>
        <taxon>Rubripirellula</taxon>
    </lineage>
</organism>
<keyword evidence="4" id="KW-1185">Reference proteome</keyword>
<feature type="region of interest" description="Disordered" evidence="1">
    <location>
        <begin position="29"/>
        <end position="65"/>
    </location>
</feature>
<protein>
    <submittedName>
        <fullName evidence="3">Uncharacterized protein</fullName>
    </submittedName>
</protein>
<evidence type="ECO:0000313" key="3">
    <source>
        <dbReference type="EMBL" id="TWU57225.1"/>
    </source>
</evidence>
<evidence type="ECO:0000256" key="2">
    <source>
        <dbReference type="SAM" id="SignalP"/>
    </source>
</evidence>
<feature type="chain" id="PRO_5022907445" evidence="2">
    <location>
        <begin position="27"/>
        <end position="628"/>
    </location>
</feature>
<feature type="compositionally biased region" description="Low complexity" evidence="1">
    <location>
        <begin position="38"/>
        <end position="57"/>
    </location>
</feature>
<dbReference type="AlphaFoldDB" id="A0A5C6F7L3"/>
<evidence type="ECO:0000256" key="1">
    <source>
        <dbReference type="SAM" id="MobiDB-lite"/>
    </source>
</evidence>
<comment type="caution">
    <text evidence="3">The sequence shown here is derived from an EMBL/GenBank/DDBJ whole genome shotgun (WGS) entry which is preliminary data.</text>
</comment>
<dbReference type="OrthoDB" id="240747at2"/>
<dbReference type="RefSeq" id="WP_146532158.1">
    <property type="nucleotide sequence ID" value="NZ_SJPX01000001.1"/>
</dbReference>
<sequence precursor="true">MKTTSNLNLPTLLIALLATLPVQALAADVETPPSESVPSQPQTTDTKPTQPESMESSPKPEPLPEIPWDFSPYRVLVWVVADSARASSDAISPTLHEFLDRDFSSIWRVTIADAPMAVRAAASRDMDAMSYDMLTSADPVLAVKRDHKDAVRIRIASNVGEFVNTIYSTKNQIDGVIERGGQRGDSTLAGVDKRLKPIDGDASKVQDLWADANTEAILASRGMAVRLDNPEAKIVTLPIAGLVSETIEQYDKVFIVRATVDSMPGRIDVVELDTLMRYFGPIASSSIAANQPIGEAVGHAVIKAFAPVVRIDDAGQKTAVGLLRASGLIMDEDSPAMIHVDDVLQPMTRKNDRNGNPFMIGAMDWAYLAVTEYKDRNVSMDFYAGRAGGLQGRKNARTFRTALKVRPMEDETLLRLHAQGDVDFPLIGYEIYEKELKSTAMTFIGRTDWNGRLNIQKTDDPLRLMYVKNGGAVLARLPMVPGLHPTAVADLQGDDLRLQAEAYIRGVQDAIIDLVAVRELYKARIRMRLERGEMKEAEELMEALRNQPSNEALATDMGKKQAVFLKLLGTRNANQKRKVDEMFITTRELLSKHINPILVRDLEKDVLAAKKNGGKLPVKKPKDDEEES</sequence>